<dbReference type="Proteomes" id="UP000662957">
    <property type="component" value="Chromosome"/>
</dbReference>
<name>A0ABX7LPV4_9CAUL</name>
<reference evidence="1 2" key="1">
    <citation type="submission" date="2021-02" db="EMBL/GenBank/DDBJ databases">
        <title>Brevundimonas sp. CS1 genome sequence.</title>
        <authorList>
            <person name="Lee K."/>
            <person name="Choi Y.-J."/>
            <person name="Son H.-R."/>
        </authorList>
    </citation>
    <scope>NUCLEOTIDE SEQUENCE [LARGE SCALE GENOMIC DNA]</scope>
    <source>
        <strain evidence="1 2">CS1</strain>
    </source>
</reference>
<dbReference type="RefSeq" id="WP_205682276.1">
    <property type="nucleotide sequence ID" value="NZ_CP070968.1"/>
</dbReference>
<sequence length="208" mass="22859">MIRKHDPFTLALDSLRARAEEGAFTPGAPVVIIDEARRLNLSTTPVREALGWLCGFGLIERAPLGGFLAPRVDAAFVRDRLAFRLLCLTTSLKRGERNPSSAAGGGGLQKSCRSLSDHMLRTVKKTGSAALVDAYERVNSPLLQLAKAERRVFDDIEPECQNLVRLFKQPSGADLVDALTTYHHRRMDAAPLLILESEAGRDIQPPEF</sequence>
<gene>
    <name evidence="1" type="ORF">JX001_03235</name>
</gene>
<organism evidence="1 2">
    <name type="scientific">Brevundimonas fontaquae</name>
    <dbReference type="NCBI Taxonomy" id="2813778"/>
    <lineage>
        <taxon>Bacteria</taxon>
        <taxon>Pseudomonadati</taxon>
        <taxon>Pseudomonadota</taxon>
        <taxon>Alphaproteobacteria</taxon>
        <taxon>Caulobacterales</taxon>
        <taxon>Caulobacteraceae</taxon>
        <taxon>Brevundimonas</taxon>
    </lineage>
</organism>
<protein>
    <submittedName>
        <fullName evidence="1">GntR family transcriptional regulator</fullName>
    </submittedName>
</protein>
<dbReference type="EMBL" id="CP070968">
    <property type="protein sequence ID" value="QSF54843.1"/>
    <property type="molecule type" value="Genomic_DNA"/>
</dbReference>
<dbReference type="InterPro" id="IPR036388">
    <property type="entry name" value="WH-like_DNA-bd_sf"/>
</dbReference>
<dbReference type="Gene3D" id="1.10.10.10">
    <property type="entry name" value="Winged helix-like DNA-binding domain superfamily/Winged helix DNA-binding domain"/>
    <property type="match status" value="1"/>
</dbReference>
<dbReference type="InterPro" id="IPR036390">
    <property type="entry name" value="WH_DNA-bd_sf"/>
</dbReference>
<proteinExistence type="predicted"/>
<dbReference type="SUPFAM" id="SSF46785">
    <property type="entry name" value="Winged helix' DNA-binding domain"/>
    <property type="match status" value="1"/>
</dbReference>
<accession>A0ABX7LPV4</accession>
<evidence type="ECO:0000313" key="2">
    <source>
        <dbReference type="Proteomes" id="UP000662957"/>
    </source>
</evidence>
<evidence type="ECO:0000313" key="1">
    <source>
        <dbReference type="EMBL" id="QSF54843.1"/>
    </source>
</evidence>
<keyword evidence="2" id="KW-1185">Reference proteome</keyword>